<name>A0A1G9RD22_9SPHI</name>
<dbReference type="OrthoDB" id="1444051at2"/>
<dbReference type="RefSeq" id="WP_074605853.1">
    <property type="nucleotide sequence ID" value="NZ_FNGY01000003.1"/>
</dbReference>
<evidence type="ECO:0000313" key="2">
    <source>
        <dbReference type="Proteomes" id="UP000183200"/>
    </source>
</evidence>
<proteinExistence type="predicted"/>
<reference evidence="2" key="1">
    <citation type="submission" date="2016-10" db="EMBL/GenBank/DDBJ databases">
        <authorList>
            <person name="Varghese N."/>
            <person name="Submissions S."/>
        </authorList>
    </citation>
    <scope>NUCLEOTIDE SEQUENCE [LARGE SCALE GENOMIC DNA]</scope>
    <source>
        <strain evidence="2">DSM 19110</strain>
    </source>
</reference>
<dbReference type="Proteomes" id="UP000183200">
    <property type="component" value="Unassembled WGS sequence"/>
</dbReference>
<dbReference type="AlphaFoldDB" id="A0A1G9RD22"/>
<evidence type="ECO:0000313" key="1">
    <source>
        <dbReference type="EMBL" id="SDM20345.1"/>
    </source>
</evidence>
<keyword evidence="2" id="KW-1185">Reference proteome</keyword>
<gene>
    <name evidence="1" type="ORF">SAMN05421820_103184</name>
</gene>
<protein>
    <submittedName>
        <fullName evidence="1">Uncharacterized protein</fullName>
    </submittedName>
</protein>
<accession>A0A1G9RD22</accession>
<dbReference type="STRING" id="430522.BFS30_01215"/>
<dbReference type="EMBL" id="FNGY01000003">
    <property type="protein sequence ID" value="SDM20345.1"/>
    <property type="molecule type" value="Genomic_DNA"/>
</dbReference>
<organism evidence="1 2">
    <name type="scientific">Pedobacter steynii</name>
    <dbReference type="NCBI Taxonomy" id="430522"/>
    <lineage>
        <taxon>Bacteria</taxon>
        <taxon>Pseudomonadati</taxon>
        <taxon>Bacteroidota</taxon>
        <taxon>Sphingobacteriia</taxon>
        <taxon>Sphingobacteriales</taxon>
        <taxon>Sphingobacteriaceae</taxon>
        <taxon>Pedobacter</taxon>
    </lineage>
</organism>
<sequence>MKTSWNELRLIEDYLSAAAEPADQVLFEARLILQPDLKNSVYWQKRTYSLIQQYGRQQLRSEIVKVHETLFTAPEHQLFRHKILRFFRK</sequence>